<organism evidence="2 3">
    <name type="scientific">Ceratodon purpureus</name>
    <name type="common">Fire moss</name>
    <name type="synonym">Dicranum purpureum</name>
    <dbReference type="NCBI Taxonomy" id="3225"/>
    <lineage>
        <taxon>Eukaryota</taxon>
        <taxon>Viridiplantae</taxon>
        <taxon>Streptophyta</taxon>
        <taxon>Embryophyta</taxon>
        <taxon>Bryophyta</taxon>
        <taxon>Bryophytina</taxon>
        <taxon>Bryopsida</taxon>
        <taxon>Dicranidae</taxon>
        <taxon>Pseudoditrichales</taxon>
        <taxon>Ditrichaceae</taxon>
        <taxon>Ceratodon</taxon>
    </lineage>
</organism>
<dbReference type="GO" id="GO:0000212">
    <property type="term" value="P:meiotic spindle organization"/>
    <property type="evidence" value="ECO:0007669"/>
    <property type="project" value="InterPro"/>
</dbReference>
<name>A0A8T0IJ37_CERPU</name>
<dbReference type="AlphaFoldDB" id="A0A8T0IJ37"/>
<reference evidence="2" key="1">
    <citation type="submission" date="2020-06" db="EMBL/GenBank/DDBJ databases">
        <title>WGS assembly of Ceratodon purpureus strain R40.</title>
        <authorList>
            <person name="Carey S.B."/>
            <person name="Jenkins J."/>
            <person name="Shu S."/>
            <person name="Lovell J.T."/>
            <person name="Sreedasyam A."/>
            <person name="Maumus F."/>
            <person name="Tiley G.P."/>
            <person name="Fernandez-Pozo N."/>
            <person name="Barry K."/>
            <person name="Chen C."/>
            <person name="Wang M."/>
            <person name="Lipzen A."/>
            <person name="Daum C."/>
            <person name="Saski C.A."/>
            <person name="Payton A.C."/>
            <person name="Mcbreen J.C."/>
            <person name="Conrad R.E."/>
            <person name="Kollar L.M."/>
            <person name="Olsson S."/>
            <person name="Huttunen S."/>
            <person name="Landis J.B."/>
            <person name="Wickett N.J."/>
            <person name="Johnson M.G."/>
            <person name="Rensing S.A."/>
            <person name="Grimwood J."/>
            <person name="Schmutz J."/>
            <person name="Mcdaniel S.F."/>
        </authorList>
    </citation>
    <scope>NUCLEOTIDE SEQUENCE</scope>
    <source>
        <strain evidence="2">R40</strain>
    </source>
</reference>
<dbReference type="PANTHER" id="PTHR35768">
    <property type="entry name" value="PROTEIN MULTIPOLAR SPINDLE 1"/>
    <property type="match status" value="1"/>
</dbReference>
<dbReference type="PANTHER" id="PTHR35768:SF1">
    <property type="entry name" value="PROTEIN MULTIPOLAR SPINDLE 1"/>
    <property type="match status" value="1"/>
</dbReference>
<feature type="region of interest" description="Disordered" evidence="1">
    <location>
        <begin position="102"/>
        <end position="142"/>
    </location>
</feature>
<evidence type="ECO:0000313" key="2">
    <source>
        <dbReference type="EMBL" id="KAG0583045.1"/>
    </source>
</evidence>
<protein>
    <submittedName>
        <fullName evidence="2">Uncharacterized protein</fullName>
    </submittedName>
</protein>
<sequence length="505" mass="58258">MRRERERRPSVKQREHEEFLDVLACKRQASLMAALRCAARDMANRRALERCVMEALATRRKQAVKGTMSPSYVYKKRDHPCILCERSWMQIFAPTRARGCPRQVQNQADLEKTSNRSGRGEEENERQEENEKQEENERSNYVEQDGLQGCVPKLCRSIPPVKRMRKENEWRIKAKELEEKCSELTKQVEEFRGAFTLDKLPLLAPCKCHFFNSASTEGHTTYDDYVAQSSVQIFLRNVRYLRRLNQQRIVDNYDESQEPLAMVIDFVIELSCQTKPIHLKGKYAEVYVHHAVGLIKDTIPLLRKGNQEKCVIIDNLIAKLVLDLVEKLLNFSSDLNSTANQDSAEGDSDVREKILAIILSLAEYGYIGHRILLTSSHQIAMVLERLQCMDPFDEGFSQIYENLFFMFHLVETLVAAHLPSWKEENNFGQDILEDWITCHFHCKTTLEVRPTAWTTQFMIALDSITAKLLEQLHCSAESEGQKGQDIWQKALVHLLASATSAITEM</sequence>
<dbReference type="Proteomes" id="UP000822688">
    <property type="component" value="Chromosome 3"/>
</dbReference>
<dbReference type="GO" id="GO:0042138">
    <property type="term" value="P:meiotic DNA double-strand break formation"/>
    <property type="evidence" value="ECO:0007669"/>
    <property type="project" value="InterPro"/>
</dbReference>
<evidence type="ECO:0000313" key="3">
    <source>
        <dbReference type="Proteomes" id="UP000822688"/>
    </source>
</evidence>
<keyword evidence="3" id="KW-1185">Reference proteome</keyword>
<accession>A0A8T0IJ37</accession>
<comment type="caution">
    <text evidence="2">The sequence shown here is derived from an EMBL/GenBank/DDBJ whole genome shotgun (WGS) entry which is preliminary data.</text>
</comment>
<dbReference type="EMBL" id="CM026423">
    <property type="protein sequence ID" value="KAG0583045.1"/>
    <property type="molecule type" value="Genomic_DNA"/>
</dbReference>
<dbReference type="InterPro" id="IPR037500">
    <property type="entry name" value="Msp1"/>
</dbReference>
<proteinExistence type="predicted"/>
<feature type="compositionally biased region" description="Basic and acidic residues" evidence="1">
    <location>
        <begin position="109"/>
        <end position="140"/>
    </location>
</feature>
<evidence type="ECO:0000256" key="1">
    <source>
        <dbReference type="SAM" id="MobiDB-lite"/>
    </source>
</evidence>
<gene>
    <name evidence="2" type="ORF">KC19_3G104600</name>
</gene>